<keyword evidence="1" id="KW-1133">Transmembrane helix</keyword>
<protein>
    <submittedName>
        <fullName evidence="2">Uncharacterized protein</fullName>
    </submittedName>
</protein>
<dbReference type="RefSeq" id="WP_284479048.1">
    <property type="nucleotide sequence ID" value="NZ_JASNJD010000001.1"/>
</dbReference>
<gene>
    <name evidence="2" type="ORF">QO033_00980</name>
</gene>
<keyword evidence="3" id="KW-1185">Reference proteome</keyword>
<organism evidence="2 3">
    <name type="scientific">Pseudodonghicola flavimaris</name>
    <dbReference type="NCBI Taxonomy" id="3050036"/>
    <lineage>
        <taxon>Bacteria</taxon>
        <taxon>Pseudomonadati</taxon>
        <taxon>Pseudomonadota</taxon>
        <taxon>Alphaproteobacteria</taxon>
        <taxon>Rhodobacterales</taxon>
        <taxon>Paracoccaceae</taxon>
        <taxon>Pseudodonghicola</taxon>
    </lineage>
</organism>
<evidence type="ECO:0000313" key="2">
    <source>
        <dbReference type="EMBL" id="MDK3016227.1"/>
    </source>
</evidence>
<feature type="transmembrane region" description="Helical" evidence="1">
    <location>
        <begin position="28"/>
        <end position="48"/>
    </location>
</feature>
<proteinExistence type="predicted"/>
<keyword evidence="1" id="KW-0812">Transmembrane</keyword>
<dbReference type="EMBL" id="JASNJD010000001">
    <property type="protein sequence ID" value="MDK3016227.1"/>
    <property type="molecule type" value="Genomic_DNA"/>
</dbReference>
<comment type="caution">
    <text evidence="2">The sequence shown here is derived from an EMBL/GenBank/DDBJ whole genome shotgun (WGS) entry which is preliminary data.</text>
</comment>
<reference evidence="2 3" key="1">
    <citation type="submission" date="2023-05" db="EMBL/GenBank/DDBJ databases">
        <title>Pseudodonghicola sp. nov.</title>
        <authorList>
            <person name="Huang J."/>
        </authorList>
    </citation>
    <scope>NUCLEOTIDE SEQUENCE [LARGE SCALE GENOMIC DNA]</scope>
    <source>
        <strain evidence="2 3">IC7</strain>
    </source>
</reference>
<evidence type="ECO:0000313" key="3">
    <source>
        <dbReference type="Proteomes" id="UP001243757"/>
    </source>
</evidence>
<evidence type="ECO:0000256" key="1">
    <source>
        <dbReference type="SAM" id="Phobius"/>
    </source>
</evidence>
<keyword evidence="1" id="KW-0472">Membrane</keyword>
<dbReference type="Proteomes" id="UP001243757">
    <property type="component" value="Unassembled WGS sequence"/>
</dbReference>
<sequence length="130" mass="14624">MQQLISASAISCYHFDAWEREGGMQPGLVIAIVWLTFSATFSAACPWANGTYLIRDRALTVTLIINSDCSRLIWQIKGFDPVPYALRPVKNDWVTRDSIYDLHLHANGKNVTIIGADGSVVRFRARRLNK</sequence>
<accession>A0ABT7EV57</accession>
<name>A0ABT7EV57_9RHOB</name>